<sequence>MVTVVFDSGLVSILSCDCADHGYRYKIGACGLRFLLRSIATCRLTLISANNSLATISMGTSKMLEPARWLMYAAVYLATPAYAFPALMVVFKENKIVSVNRARNYGGVSRLLEGCHAMNKARGKI</sequence>
<dbReference type="Proteomes" id="UP000002489">
    <property type="component" value="Unassembled WGS sequence"/>
</dbReference>
<keyword evidence="1" id="KW-1133">Transmembrane helix</keyword>
<dbReference type="EnsemblFungi" id="FOXG_14835T0">
    <property type="protein sequence ID" value="FOXG_14835P0"/>
    <property type="gene ID" value="FOXG_14835"/>
</dbReference>
<evidence type="ECO:0000256" key="1">
    <source>
        <dbReference type="SAM" id="Phobius"/>
    </source>
</evidence>
<protein>
    <submittedName>
        <fullName evidence="2">Uncharacterized protein</fullName>
    </submittedName>
</protein>
<dbReference type="AlphaFoldDB" id="A0A0D2YEU7"/>
<proteinExistence type="predicted"/>
<keyword evidence="1" id="KW-0812">Transmembrane</keyword>
<name>A0A0D2YEU7_FUSOF</name>
<evidence type="ECO:0000313" key="2">
    <source>
        <dbReference type="EnsemblFungi" id="FOXG_14835P0"/>
    </source>
</evidence>
<feature type="transmembrane region" description="Helical" evidence="1">
    <location>
        <begin position="69"/>
        <end position="91"/>
    </location>
</feature>
<organism evidence="2 3">
    <name type="scientific">Fusarium oxysporum (strain Fo5176)</name>
    <name type="common">Fusarium vascular wilt</name>
    <dbReference type="NCBI Taxonomy" id="660025"/>
    <lineage>
        <taxon>Eukaryota</taxon>
        <taxon>Fungi</taxon>
        <taxon>Dikarya</taxon>
        <taxon>Ascomycota</taxon>
        <taxon>Pezizomycotina</taxon>
        <taxon>Sordariomycetes</taxon>
        <taxon>Hypocreomycetidae</taxon>
        <taxon>Hypocreales</taxon>
        <taxon>Nectriaceae</taxon>
        <taxon>Fusarium</taxon>
        <taxon>Fusarium oxysporum species complex</taxon>
    </lineage>
</organism>
<accession>A0A0D2YEU7</accession>
<reference evidence="2" key="2">
    <citation type="submission" date="2025-08" db="UniProtKB">
        <authorList>
            <consortium name="EnsemblFungi"/>
        </authorList>
    </citation>
    <scope>IDENTIFICATION</scope>
    <source>
        <strain evidence="2">4287 / CBS 123668 / FGSC 9935 / NRRL 34936</strain>
    </source>
</reference>
<evidence type="ECO:0000313" key="3">
    <source>
        <dbReference type="Proteomes" id="UP000002489"/>
    </source>
</evidence>
<reference evidence="3" key="1">
    <citation type="journal article" date="2012" name="Mol. Plant Microbe Interact.">
        <title>A highly conserved effector in Fusarium oxysporum is required for full virulence on Arabidopsis.</title>
        <authorList>
            <person name="Thatcher L.F."/>
            <person name="Gardiner D.M."/>
            <person name="Kazan K."/>
            <person name="Manners J."/>
        </authorList>
    </citation>
    <scope>NUCLEOTIDE SEQUENCE [LARGE SCALE GENOMIC DNA]</scope>
    <source>
        <strain evidence="3">Fo5176</strain>
    </source>
</reference>
<keyword evidence="1" id="KW-0472">Membrane</keyword>